<dbReference type="EMBL" id="CM041549">
    <property type="protein sequence ID" value="KAI3357074.1"/>
    <property type="molecule type" value="Genomic_DNA"/>
</dbReference>
<name>A0ACB8VNH5_9TELE</name>
<evidence type="ECO:0000313" key="2">
    <source>
        <dbReference type="Proteomes" id="UP000831701"/>
    </source>
</evidence>
<protein>
    <submittedName>
        <fullName evidence="1">Uncharacterized protein</fullName>
    </submittedName>
</protein>
<comment type="caution">
    <text evidence="1">The sequence shown here is derived from an EMBL/GenBank/DDBJ whole genome shotgun (WGS) entry which is preliminary data.</text>
</comment>
<accession>A0ACB8VNH5</accession>
<proteinExistence type="predicted"/>
<gene>
    <name evidence="1" type="ORF">L3Q82_015450</name>
</gene>
<reference evidence="1" key="1">
    <citation type="submission" date="2022-04" db="EMBL/GenBank/DDBJ databases">
        <title>Jade perch genome.</title>
        <authorList>
            <person name="Chao B."/>
        </authorList>
    </citation>
    <scope>NUCLEOTIDE SEQUENCE</scope>
    <source>
        <strain evidence="1">CB-2022</strain>
    </source>
</reference>
<evidence type="ECO:0000313" key="1">
    <source>
        <dbReference type="EMBL" id="KAI3357074.1"/>
    </source>
</evidence>
<dbReference type="Proteomes" id="UP000831701">
    <property type="component" value="Chromosome 19"/>
</dbReference>
<organism evidence="1 2">
    <name type="scientific">Scortum barcoo</name>
    <name type="common">barcoo grunter</name>
    <dbReference type="NCBI Taxonomy" id="214431"/>
    <lineage>
        <taxon>Eukaryota</taxon>
        <taxon>Metazoa</taxon>
        <taxon>Chordata</taxon>
        <taxon>Craniata</taxon>
        <taxon>Vertebrata</taxon>
        <taxon>Euteleostomi</taxon>
        <taxon>Actinopterygii</taxon>
        <taxon>Neopterygii</taxon>
        <taxon>Teleostei</taxon>
        <taxon>Neoteleostei</taxon>
        <taxon>Acanthomorphata</taxon>
        <taxon>Eupercaria</taxon>
        <taxon>Centrarchiformes</taxon>
        <taxon>Terapontoidei</taxon>
        <taxon>Terapontidae</taxon>
        <taxon>Scortum</taxon>
    </lineage>
</organism>
<keyword evidence="2" id="KW-1185">Reference proteome</keyword>
<sequence length="330" mass="37695">MLREESGAFARDDNDMGCITSLEMSITLNDNTPIQKSYASIPKPLYREVKEYIEDLLAKGWIVKSKSPYSAPVLCVRNKDGTLRLCIDHRLLNQRTVPDRHPLPRIQDLTDTLGGYSWFSILDQGKAYHQGFIAEGSRHLTAFITPWGLYEWYGRDAFPPSPLCDECCIPYLDDILCYAHTFEEHVERLRQVLRALQSHGVKLRPKKCDLFRQEVRYVGRLVSAEGVCIDPKDLEAVYALRKEKPATVGDFSRLANPIYELLQTKRNQEQSQGRCGGQKGKGAQLPSRTPVQWTETHQETLCRLIDMLANPPILAYPDFEVAIRAPHRCF</sequence>